<dbReference type="GeneID" id="17288864"/>
<name>L1I7A2_GUITC</name>
<reference evidence="1 3" key="1">
    <citation type="journal article" date="2012" name="Nature">
        <title>Algal genomes reveal evolutionary mosaicism and the fate of nucleomorphs.</title>
        <authorList>
            <consortium name="DOE Joint Genome Institute"/>
            <person name="Curtis B.A."/>
            <person name="Tanifuji G."/>
            <person name="Burki F."/>
            <person name="Gruber A."/>
            <person name="Irimia M."/>
            <person name="Maruyama S."/>
            <person name="Arias M.C."/>
            <person name="Ball S.G."/>
            <person name="Gile G.H."/>
            <person name="Hirakawa Y."/>
            <person name="Hopkins J.F."/>
            <person name="Kuo A."/>
            <person name="Rensing S.A."/>
            <person name="Schmutz J."/>
            <person name="Symeonidi A."/>
            <person name="Elias M."/>
            <person name="Eveleigh R.J."/>
            <person name="Herman E.K."/>
            <person name="Klute M.J."/>
            <person name="Nakayama T."/>
            <person name="Obornik M."/>
            <person name="Reyes-Prieto A."/>
            <person name="Armbrust E.V."/>
            <person name="Aves S.J."/>
            <person name="Beiko R.G."/>
            <person name="Coutinho P."/>
            <person name="Dacks J.B."/>
            <person name="Durnford D.G."/>
            <person name="Fast N.M."/>
            <person name="Green B.R."/>
            <person name="Grisdale C.J."/>
            <person name="Hempel F."/>
            <person name="Henrissat B."/>
            <person name="Hoppner M.P."/>
            <person name="Ishida K."/>
            <person name="Kim E."/>
            <person name="Koreny L."/>
            <person name="Kroth P.G."/>
            <person name="Liu Y."/>
            <person name="Malik S.B."/>
            <person name="Maier U.G."/>
            <person name="McRose D."/>
            <person name="Mock T."/>
            <person name="Neilson J.A."/>
            <person name="Onodera N.T."/>
            <person name="Poole A.M."/>
            <person name="Pritham E.J."/>
            <person name="Richards T.A."/>
            <person name="Rocap G."/>
            <person name="Roy S.W."/>
            <person name="Sarai C."/>
            <person name="Schaack S."/>
            <person name="Shirato S."/>
            <person name="Slamovits C.H."/>
            <person name="Spencer D.F."/>
            <person name="Suzuki S."/>
            <person name="Worden A.Z."/>
            <person name="Zauner S."/>
            <person name="Barry K."/>
            <person name="Bell C."/>
            <person name="Bharti A.K."/>
            <person name="Crow J.A."/>
            <person name="Grimwood J."/>
            <person name="Kramer R."/>
            <person name="Lindquist E."/>
            <person name="Lucas S."/>
            <person name="Salamov A."/>
            <person name="McFadden G.I."/>
            <person name="Lane C.E."/>
            <person name="Keeling P.J."/>
            <person name="Gray M.W."/>
            <person name="Grigoriev I.V."/>
            <person name="Archibald J.M."/>
        </authorList>
    </citation>
    <scope>NUCLEOTIDE SEQUENCE</scope>
    <source>
        <strain evidence="1 3">CCMP2712</strain>
    </source>
</reference>
<reference evidence="2" key="3">
    <citation type="submission" date="2016-03" db="UniProtKB">
        <authorList>
            <consortium name="EnsemblProtists"/>
        </authorList>
    </citation>
    <scope>IDENTIFICATION</scope>
</reference>
<dbReference type="KEGG" id="gtt:GUITHDRAFT_156406"/>
<sequence>MLGRIGVRVVACFRRRCLACVKLCRSFQRTSQPSPSGDGEQWDLICVGSRLNMGEHVDFDEEHTVPGVMRIRNYRNCHTHAYAIRPRAASLLIAKAEEEGIICGMDWFMVRYSASPYELLRFHALPSWPARRHGSSERHCGT</sequence>
<dbReference type="HOGENOM" id="CLU_1819514_0_0_1"/>
<dbReference type="Proteomes" id="UP000011087">
    <property type="component" value="Unassembled WGS sequence"/>
</dbReference>
<evidence type="ECO:0000313" key="1">
    <source>
        <dbReference type="EMBL" id="EKX32133.1"/>
    </source>
</evidence>
<evidence type="ECO:0000313" key="2">
    <source>
        <dbReference type="EnsemblProtists" id="EKX32133"/>
    </source>
</evidence>
<dbReference type="RefSeq" id="XP_005819113.1">
    <property type="nucleotide sequence ID" value="XM_005819056.1"/>
</dbReference>
<accession>L1I7A2</accession>
<gene>
    <name evidence="1" type="ORF">GUITHDRAFT_156406</name>
</gene>
<protein>
    <submittedName>
        <fullName evidence="1 2">Uncharacterized protein</fullName>
    </submittedName>
</protein>
<dbReference type="EMBL" id="JH993209">
    <property type="protein sequence ID" value="EKX32133.1"/>
    <property type="molecule type" value="Genomic_DNA"/>
</dbReference>
<dbReference type="AlphaFoldDB" id="L1I7A2"/>
<reference evidence="3" key="2">
    <citation type="submission" date="2012-11" db="EMBL/GenBank/DDBJ databases">
        <authorList>
            <person name="Kuo A."/>
            <person name="Curtis B.A."/>
            <person name="Tanifuji G."/>
            <person name="Burki F."/>
            <person name="Gruber A."/>
            <person name="Irimia M."/>
            <person name="Maruyama S."/>
            <person name="Arias M.C."/>
            <person name="Ball S.G."/>
            <person name="Gile G.H."/>
            <person name="Hirakawa Y."/>
            <person name="Hopkins J.F."/>
            <person name="Rensing S.A."/>
            <person name="Schmutz J."/>
            <person name="Symeonidi A."/>
            <person name="Elias M."/>
            <person name="Eveleigh R.J."/>
            <person name="Herman E.K."/>
            <person name="Klute M.J."/>
            <person name="Nakayama T."/>
            <person name="Obornik M."/>
            <person name="Reyes-Prieto A."/>
            <person name="Armbrust E.V."/>
            <person name="Aves S.J."/>
            <person name="Beiko R.G."/>
            <person name="Coutinho P."/>
            <person name="Dacks J.B."/>
            <person name="Durnford D.G."/>
            <person name="Fast N.M."/>
            <person name="Green B.R."/>
            <person name="Grisdale C."/>
            <person name="Hempe F."/>
            <person name="Henrissat B."/>
            <person name="Hoppner M.P."/>
            <person name="Ishida K.-I."/>
            <person name="Kim E."/>
            <person name="Koreny L."/>
            <person name="Kroth P.G."/>
            <person name="Liu Y."/>
            <person name="Malik S.-B."/>
            <person name="Maier U.G."/>
            <person name="McRose D."/>
            <person name="Mock T."/>
            <person name="Neilson J.A."/>
            <person name="Onodera N.T."/>
            <person name="Poole A.M."/>
            <person name="Pritham E.J."/>
            <person name="Richards T.A."/>
            <person name="Rocap G."/>
            <person name="Roy S.W."/>
            <person name="Sarai C."/>
            <person name="Schaack S."/>
            <person name="Shirato S."/>
            <person name="Slamovits C.H."/>
            <person name="Spencer D.F."/>
            <person name="Suzuki S."/>
            <person name="Worden A.Z."/>
            <person name="Zauner S."/>
            <person name="Barry K."/>
            <person name="Bell C."/>
            <person name="Bharti A.K."/>
            <person name="Crow J.A."/>
            <person name="Grimwood J."/>
            <person name="Kramer R."/>
            <person name="Lindquist E."/>
            <person name="Lucas S."/>
            <person name="Salamov A."/>
            <person name="McFadden G.I."/>
            <person name="Lane C.E."/>
            <person name="Keeling P.J."/>
            <person name="Gray M.W."/>
            <person name="Grigoriev I.V."/>
            <person name="Archibald J.M."/>
        </authorList>
    </citation>
    <scope>NUCLEOTIDE SEQUENCE</scope>
    <source>
        <strain evidence="3">CCMP2712</strain>
    </source>
</reference>
<dbReference type="EnsemblProtists" id="EKX32133">
    <property type="protein sequence ID" value="EKX32133"/>
    <property type="gene ID" value="GUITHDRAFT_156406"/>
</dbReference>
<keyword evidence="3" id="KW-1185">Reference proteome</keyword>
<evidence type="ECO:0000313" key="3">
    <source>
        <dbReference type="Proteomes" id="UP000011087"/>
    </source>
</evidence>
<proteinExistence type="predicted"/>
<organism evidence="1">
    <name type="scientific">Guillardia theta (strain CCMP2712)</name>
    <name type="common">Cryptophyte</name>
    <dbReference type="NCBI Taxonomy" id="905079"/>
    <lineage>
        <taxon>Eukaryota</taxon>
        <taxon>Cryptophyceae</taxon>
        <taxon>Pyrenomonadales</taxon>
        <taxon>Geminigeraceae</taxon>
        <taxon>Guillardia</taxon>
    </lineage>
</organism>
<dbReference type="PaxDb" id="55529-EKX32133"/>